<name>A0A1F8A6E8_9EURO</name>
<dbReference type="PROSITE" id="PS50048">
    <property type="entry name" value="ZN2_CY6_FUNGAL_2"/>
    <property type="match status" value="1"/>
</dbReference>
<gene>
    <name evidence="8" type="ORF">ABOM_003808</name>
</gene>
<evidence type="ECO:0000256" key="3">
    <source>
        <dbReference type="ARBA" id="ARBA00023125"/>
    </source>
</evidence>
<evidence type="ECO:0000256" key="5">
    <source>
        <dbReference type="ARBA" id="ARBA00023242"/>
    </source>
</evidence>
<keyword evidence="1" id="KW-0479">Metal-binding</keyword>
<evidence type="ECO:0000313" key="8">
    <source>
        <dbReference type="EMBL" id="OGM47306.1"/>
    </source>
</evidence>
<dbReference type="InterPro" id="IPR001138">
    <property type="entry name" value="Zn2Cys6_DnaBD"/>
</dbReference>
<dbReference type="InterPro" id="IPR007219">
    <property type="entry name" value="XnlR_reg_dom"/>
</dbReference>
<dbReference type="Gene3D" id="4.10.240.10">
    <property type="entry name" value="Zn(2)-C6 fungal-type DNA-binding domain"/>
    <property type="match status" value="1"/>
</dbReference>
<dbReference type="GO" id="GO:0003677">
    <property type="term" value="F:DNA binding"/>
    <property type="evidence" value="ECO:0007669"/>
    <property type="project" value="UniProtKB-KW"/>
</dbReference>
<comment type="caution">
    <text evidence="8">The sequence shown here is derived from an EMBL/GenBank/DDBJ whole genome shotgun (WGS) entry which is preliminary data.</text>
</comment>
<dbReference type="InterPro" id="IPR052761">
    <property type="entry name" value="Fungal_Detox/Toxin_TFs"/>
</dbReference>
<dbReference type="OrthoDB" id="4161332at2759"/>
<proteinExistence type="predicted"/>
<dbReference type="PROSITE" id="PS00463">
    <property type="entry name" value="ZN2_CY6_FUNGAL_1"/>
    <property type="match status" value="1"/>
</dbReference>
<sequence length="696" mass="78591">MPSARPRRARRAPMACARCHARKVRCDVAFQGSPCTNCRLDGCECHERGHKESNTPRRQPHQHRASYLHSKVEKTRSSADTRSMRGSLSSILSHGPRHAKSENGIYSQLPFAYYGFLNTSTLQRLDETHIRFLEEKGCLHLPPRVVMDIFLQYYFLYVHPCLPILDQAQFLFDYRHPEQSTCQYSLPLLQAVLCAAAAFVPTDVGTRWGSVSIVSTRNELYQKAKLLYHSGMEKDPLVLAQTTLLLSLFDCSMDGTGSSVWLSLAIGHAKAVKAHQFGCLALDASADRHNLKRLWWCCIVRDRAVSLGMRRPIQITPDLTPVGANGALSLQDLQKRQNLSEVYSYEVQCELHKIFIRQCHLAVIVTDLLMVLYPDPRESLPEAPSSGSGPWEQLGRFELRLSLWHTEFIIASEHDLPVRHDSISLLLSLTSIYYQATRMAMCSYSTRLVCCLHTTPARENTLEYYGNELRDAVTQVTTEISDLIEADLAMFVPNNLMQLFLLPMILWGINLVLSPTPLLLEESTKNLSLFRAMNHFYGLRVDVKPLSVMVKHTLDFIKPKIIANALGASGATPSCFSDFFRQDPQSYWELCLHLERLLADKVGRGRVDDLSTSTPTQEPEIVTPIQPDPSCLDTQAHGLCVIIPEDPPDLEPWDILSNGEQAVTDIPSRQQQGLQTDFQIAQDFKIFHDAYPVPYV</sequence>
<protein>
    <recommendedName>
        <fullName evidence="7">Zn(2)-C6 fungal-type domain-containing protein</fullName>
    </recommendedName>
</protein>
<evidence type="ECO:0000256" key="1">
    <source>
        <dbReference type="ARBA" id="ARBA00022723"/>
    </source>
</evidence>
<feature type="region of interest" description="Disordered" evidence="6">
    <location>
        <begin position="608"/>
        <end position="628"/>
    </location>
</feature>
<dbReference type="RefSeq" id="XP_022391023.1">
    <property type="nucleotide sequence ID" value="XM_022530938.1"/>
</dbReference>
<keyword evidence="3" id="KW-0238">DNA-binding</keyword>
<keyword evidence="5" id="KW-0539">Nucleus</keyword>
<evidence type="ECO:0000313" key="9">
    <source>
        <dbReference type="Proteomes" id="UP000179179"/>
    </source>
</evidence>
<keyword evidence="4" id="KW-0804">Transcription</keyword>
<dbReference type="CDD" id="cd12148">
    <property type="entry name" value="fungal_TF_MHR"/>
    <property type="match status" value="1"/>
</dbReference>
<dbReference type="AlphaFoldDB" id="A0A1F8A6E8"/>
<feature type="region of interest" description="Disordered" evidence="6">
    <location>
        <begin position="49"/>
        <end position="95"/>
    </location>
</feature>
<feature type="domain" description="Zn(2)-C6 fungal-type" evidence="7">
    <location>
        <begin position="15"/>
        <end position="45"/>
    </location>
</feature>
<dbReference type="SUPFAM" id="SSF57701">
    <property type="entry name" value="Zn2/Cys6 DNA-binding domain"/>
    <property type="match status" value="1"/>
</dbReference>
<dbReference type="EMBL" id="LYCR01000024">
    <property type="protein sequence ID" value="OGM47306.1"/>
    <property type="molecule type" value="Genomic_DNA"/>
</dbReference>
<evidence type="ECO:0000259" key="7">
    <source>
        <dbReference type="PROSITE" id="PS50048"/>
    </source>
</evidence>
<evidence type="ECO:0000256" key="2">
    <source>
        <dbReference type="ARBA" id="ARBA00023015"/>
    </source>
</evidence>
<feature type="compositionally biased region" description="Basic and acidic residues" evidence="6">
    <location>
        <begin position="70"/>
        <end position="83"/>
    </location>
</feature>
<dbReference type="InterPro" id="IPR036864">
    <property type="entry name" value="Zn2-C6_fun-type_DNA-bd_sf"/>
</dbReference>
<dbReference type="Pfam" id="PF00172">
    <property type="entry name" value="Zn_clus"/>
    <property type="match status" value="1"/>
</dbReference>
<dbReference type="CDD" id="cd00067">
    <property type="entry name" value="GAL4"/>
    <property type="match status" value="1"/>
</dbReference>
<accession>A0A1F8A6E8</accession>
<evidence type="ECO:0000256" key="6">
    <source>
        <dbReference type="SAM" id="MobiDB-lite"/>
    </source>
</evidence>
<dbReference type="PANTHER" id="PTHR47425:SF2">
    <property type="entry name" value="FARB-RELATED"/>
    <property type="match status" value="1"/>
</dbReference>
<dbReference type="GO" id="GO:0000981">
    <property type="term" value="F:DNA-binding transcription factor activity, RNA polymerase II-specific"/>
    <property type="evidence" value="ECO:0007669"/>
    <property type="project" value="InterPro"/>
</dbReference>
<dbReference type="Proteomes" id="UP000179179">
    <property type="component" value="Unassembled WGS sequence"/>
</dbReference>
<keyword evidence="2" id="KW-0805">Transcription regulation</keyword>
<dbReference type="GO" id="GO:0006351">
    <property type="term" value="P:DNA-templated transcription"/>
    <property type="evidence" value="ECO:0007669"/>
    <property type="project" value="InterPro"/>
</dbReference>
<dbReference type="PANTHER" id="PTHR47425">
    <property type="entry name" value="FARB-RELATED"/>
    <property type="match status" value="1"/>
</dbReference>
<evidence type="ECO:0000256" key="4">
    <source>
        <dbReference type="ARBA" id="ARBA00023163"/>
    </source>
</evidence>
<organism evidence="8 9">
    <name type="scientific">Aspergillus bombycis</name>
    <dbReference type="NCBI Taxonomy" id="109264"/>
    <lineage>
        <taxon>Eukaryota</taxon>
        <taxon>Fungi</taxon>
        <taxon>Dikarya</taxon>
        <taxon>Ascomycota</taxon>
        <taxon>Pezizomycotina</taxon>
        <taxon>Eurotiomycetes</taxon>
        <taxon>Eurotiomycetidae</taxon>
        <taxon>Eurotiales</taxon>
        <taxon>Aspergillaceae</taxon>
        <taxon>Aspergillus</taxon>
    </lineage>
</organism>
<dbReference type="Pfam" id="PF04082">
    <property type="entry name" value="Fungal_trans"/>
    <property type="match status" value="1"/>
</dbReference>
<keyword evidence="9" id="KW-1185">Reference proteome</keyword>
<dbReference type="SMART" id="SM00066">
    <property type="entry name" value="GAL4"/>
    <property type="match status" value="1"/>
</dbReference>
<reference evidence="8 9" key="1">
    <citation type="journal article" date="2016" name="Genome Biol. Evol.">
        <title>Draft genome sequence of an aflatoxigenic Aspergillus species, A. bombycis.</title>
        <authorList>
            <person name="Moore G.G."/>
            <person name="Mack B.M."/>
            <person name="Beltz S.B."/>
            <person name="Gilbert M.K."/>
        </authorList>
    </citation>
    <scope>NUCLEOTIDE SEQUENCE [LARGE SCALE GENOMIC DNA]</scope>
    <source>
        <strain evidence="9">NRRL 26010</strain>
    </source>
</reference>
<dbReference type="STRING" id="109264.A0A1F8A6E8"/>
<dbReference type="GO" id="GO:0008270">
    <property type="term" value="F:zinc ion binding"/>
    <property type="evidence" value="ECO:0007669"/>
    <property type="project" value="InterPro"/>
</dbReference>
<dbReference type="GeneID" id="34447198"/>